<dbReference type="Proteomes" id="UP001597294">
    <property type="component" value="Unassembled WGS sequence"/>
</dbReference>
<reference evidence="7" key="1">
    <citation type="journal article" date="2019" name="Int. J. Syst. Evol. Microbiol.">
        <title>The Global Catalogue of Microorganisms (GCM) 10K type strain sequencing project: providing services to taxonomists for standard genome sequencing and annotation.</title>
        <authorList>
            <consortium name="The Broad Institute Genomics Platform"/>
            <consortium name="The Broad Institute Genome Sequencing Center for Infectious Disease"/>
            <person name="Wu L."/>
            <person name="Ma J."/>
        </authorList>
    </citation>
    <scope>NUCLEOTIDE SEQUENCE [LARGE SCALE GENOMIC DNA]</scope>
    <source>
        <strain evidence="7">CGMCC 4.7192</strain>
    </source>
</reference>
<gene>
    <name evidence="6" type="ORF">ACFSKO_07490</name>
</gene>
<keyword evidence="4" id="KW-1133">Transmembrane helix</keyword>
<dbReference type="Pfam" id="PF12833">
    <property type="entry name" value="HTH_18"/>
    <property type="match status" value="1"/>
</dbReference>
<keyword evidence="3" id="KW-0804">Transcription</keyword>
<dbReference type="PANTHER" id="PTHR43280:SF29">
    <property type="entry name" value="ARAC-FAMILY TRANSCRIPTIONAL REGULATOR"/>
    <property type="match status" value="1"/>
</dbReference>
<feature type="transmembrane region" description="Helical" evidence="4">
    <location>
        <begin position="107"/>
        <end position="126"/>
    </location>
</feature>
<feature type="transmembrane region" description="Helical" evidence="4">
    <location>
        <begin position="181"/>
        <end position="201"/>
    </location>
</feature>
<protein>
    <submittedName>
        <fullName evidence="6">Helix-turn-helix domain-containing protein</fullName>
    </submittedName>
</protein>
<accession>A0ABW5BH92</accession>
<comment type="caution">
    <text evidence="6">The sequence shown here is derived from an EMBL/GenBank/DDBJ whole genome shotgun (WGS) entry which is preliminary data.</text>
</comment>
<evidence type="ECO:0000313" key="6">
    <source>
        <dbReference type="EMBL" id="MFD2205447.1"/>
    </source>
</evidence>
<evidence type="ECO:0000256" key="4">
    <source>
        <dbReference type="SAM" id="Phobius"/>
    </source>
</evidence>
<keyword evidence="2" id="KW-0238">DNA-binding</keyword>
<proteinExistence type="predicted"/>
<dbReference type="SUPFAM" id="SSF46689">
    <property type="entry name" value="Homeodomain-like"/>
    <property type="match status" value="1"/>
</dbReference>
<sequence>MIAIPLPFILSMLLMILAVMLLMQRGKSAVPAFLCIGLCALTTTVVGLRWTYDLTSLRMLQPVLASIIPYSAWYCFARAHGQTKFSYIHLIGPALILAVTIEQEFYFISIDVVLTLLYLGYAIALLHASYMRDGLMEDIRLTDWELAGKAERTAGYMLLLSASIDVAMSLDTSFFNGEHTIVILTVGHIVLIPVLALAVLVTSTSIRSSGQDSSQISKDQSHSLNGLMCHSASASVLTKDEADVIVNKLTNLMESKEVFLDPDLTLSRISRKLSIPARQISIAINMVFDRNISKVINEFRIERAKELLCNTGDNITTIFLNSGFQTKSNFNREFTRITGQTPSMYRQVNGSKNNSK</sequence>
<evidence type="ECO:0000313" key="7">
    <source>
        <dbReference type="Proteomes" id="UP001597294"/>
    </source>
</evidence>
<evidence type="ECO:0000256" key="2">
    <source>
        <dbReference type="ARBA" id="ARBA00023125"/>
    </source>
</evidence>
<keyword evidence="1" id="KW-0805">Transcription regulation</keyword>
<organism evidence="6 7">
    <name type="scientific">Kiloniella antarctica</name>
    <dbReference type="NCBI Taxonomy" id="1550907"/>
    <lineage>
        <taxon>Bacteria</taxon>
        <taxon>Pseudomonadati</taxon>
        <taxon>Pseudomonadota</taxon>
        <taxon>Alphaproteobacteria</taxon>
        <taxon>Rhodospirillales</taxon>
        <taxon>Kiloniellaceae</taxon>
        <taxon>Kiloniella</taxon>
    </lineage>
</organism>
<evidence type="ECO:0000256" key="1">
    <source>
        <dbReference type="ARBA" id="ARBA00023015"/>
    </source>
</evidence>
<dbReference type="Gene3D" id="1.10.10.60">
    <property type="entry name" value="Homeodomain-like"/>
    <property type="match status" value="1"/>
</dbReference>
<feature type="domain" description="HTH araC/xylS-type" evidence="5">
    <location>
        <begin position="243"/>
        <end position="348"/>
    </location>
</feature>
<keyword evidence="4" id="KW-0472">Membrane</keyword>
<keyword evidence="7" id="KW-1185">Reference proteome</keyword>
<evidence type="ECO:0000259" key="5">
    <source>
        <dbReference type="PROSITE" id="PS01124"/>
    </source>
</evidence>
<keyword evidence="4" id="KW-0812">Transmembrane</keyword>
<dbReference type="RefSeq" id="WP_380250065.1">
    <property type="nucleotide sequence ID" value="NZ_JBHUII010000004.1"/>
</dbReference>
<dbReference type="InterPro" id="IPR009057">
    <property type="entry name" value="Homeodomain-like_sf"/>
</dbReference>
<dbReference type="SMART" id="SM00342">
    <property type="entry name" value="HTH_ARAC"/>
    <property type="match status" value="1"/>
</dbReference>
<dbReference type="InterPro" id="IPR018060">
    <property type="entry name" value="HTH_AraC"/>
</dbReference>
<dbReference type="PANTHER" id="PTHR43280">
    <property type="entry name" value="ARAC-FAMILY TRANSCRIPTIONAL REGULATOR"/>
    <property type="match status" value="1"/>
</dbReference>
<feature type="transmembrane region" description="Helical" evidence="4">
    <location>
        <begin position="30"/>
        <end position="52"/>
    </location>
</feature>
<name>A0ABW5BH92_9PROT</name>
<dbReference type="EMBL" id="JBHUII010000004">
    <property type="protein sequence ID" value="MFD2205447.1"/>
    <property type="molecule type" value="Genomic_DNA"/>
</dbReference>
<feature type="transmembrane region" description="Helical" evidence="4">
    <location>
        <begin position="58"/>
        <end position="77"/>
    </location>
</feature>
<dbReference type="PROSITE" id="PS01124">
    <property type="entry name" value="HTH_ARAC_FAMILY_2"/>
    <property type="match status" value="1"/>
</dbReference>
<evidence type="ECO:0000256" key="3">
    <source>
        <dbReference type="ARBA" id="ARBA00023163"/>
    </source>
</evidence>
<feature type="transmembrane region" description="Helical" evidence="4">
    <location>
        <begin position="6"/>
        <end position="23"/>
    </location>
</feature>